<dbReference type="InterPro" id="IPR025979">
    <property type="entry name" value="ChrR-like_cupin_dom"/>
</dbReference>
<accession>A0A370KFV5</accession>
<dbReference type="OrthoDB" id="2988517at2"/>
<protein>
    <submittedName>
        <fullName evidence="2">Transcriptional regulator</fullName>
    </submittedName>
</protein>
<dbReference type="InterPro" id="IPR012807">
    <property type="entry name" value="Anti-sigma_ChrR"/>
</dbReference>
<comment type="caution">
    <text evidence="2">The sequence shown here is derived from an EMBL/GenBank/DDBJ whole genome shotgun (WGS) entry which is preliminary data.</text>
</comment>
<organism evidence="2 3">
    <name type="scientific">Rhizobium grahamii</name>
    <dbReference type="NCBI Taxonomy" id="1120045"/>
    <lineage>
        <taxon>Bacteria</taxon>
        <taxon>Pseudomonadati</taxon>
        <taxon>Pseudomonadota</taxon>
        <taxon>Alphaproteobacteria</taxon>
        <taxon>Hyphomicrobiales</taxon>
        <taxon>Rhizobiaceae</taxon>
        <taxon>Rhizobium/Agrobacterium group</taxon>
        <taxon>Rhizobium</taxon>
    </lineage>
</organism>
<dbReference type="CDD" id="cd20301">
    <property type="entry name" value="cupin_ChrR"/>
    <property type="match status" value="1"/>
</dbReference>
<dbReference type="Gene3D" id="2.60.120.10">
    <property type="entry name" value="Jelly Rolls"/>
    <property type="match status" value="1"/>
</dbReference>
<feature type="domain" description="ChrR-like cupin" evidence="1">
    <location>
        <begin position="108"/>
        <end position="195"/>
    </location>
</feature>
<dbReference type="InterPro" id="IPR041916">
    <property type="entry name" value="Anti_sigma_zinc_sf"/>
</dbReference>
<dbReference type="Gene3D" id="1.10.10.1320">
    <property type="entry name" value="Anti-sigma factor, zinc-finger domain"/>
    <property type="match status" value="1"/>
</dbReference>
<dbReference type="InterPro" id="IPR011051">
    <property type="entry name" value="RmlC_Cupin_sf"/>
</dbReference>
<name>A0A370KFV5_9HYPH</name>
<dbReference type="Pfam" id="PF12973">
    <property type="entry name" value="Cupin_7"/>
    <property type="match status" value="1"/>
</dbReference>
<dbReference type="EMBL" id="NAAC01000045">
    <property type="protein sequence ID" value="RDJ03032.1"/>
    <property type="molecule type" value="Genomic_DNA"/>
</dbReference>
<dbReference type="Proteomes" id="UP000254939">
    <property type="component" value="Unassembled WGS sequence"/>
</dbReference>
<dbReference type="SUPFAM" id="SSF51182">
    <property type="entry name" value="RmlC-like cupins"/>
    <property type="match status" value="1"/>
</dbReference>
<proteinExistence type="predicted"/>
<dbReference type="RefSeq" id="WP_016556282.1">
    <property type="nucleotide sequence ID" value="NZ_KZ857269.1"/>
</dbReference>
<evidence type="ECO:0000259" key="1">
    <source>
        <dbReference type="Pfam" id="PF12973"/>
    </source>
</evidence>
<dbReference type="NCBIfam" id="TIGR02451">
    <property type="entry name" value="anti_sig_ChrR"/>
    <property type="match status" value="1"/>
</dbReference>
<reference evidence="2 3" key="1">
    <citation type="submission" date="2017-03" db="EMBL/GenBank/DDBJ databases">
        <title>Genome analysis of Rhizobial strains effectives or ineffectives for nitrogen fixation isolated from bean seeds.</title>
        <authorList>
            <person name="Peralta H."/>
            <person name="Aguilar-Vera A."/>
            <person name="Mora Y."/>
            <person name="Vargas-Lagunas C."/>
            <person name="Girard L."/>
            <person name="Mora J."/>
        </authorList>
    </citation>
    <scope>NUCLEOTIDE SEQUENCE [LARGE SCALE GENOMIC DNA]</scope>
    <source>
        <strain evidence="2 3">CCGM3</strain>
    </source>
</reference>
<evidence type="ECO:0000313" key="3">
    <source>
        <dbReference type="Proteomes" id="UP000254939"/>
    </source>
</evidence>
<gene>
    <name evidence="2" type="ORF">B5K06_31625</name>
</gene>
<sequence length="217" mass="23946">MIQHHLTDEMIAAMAAGTLEAGWALGATTHLTMCSACRAGLHAFERIGGYFLECEVANDNLDEGWREMERRITESQWEEDPVTSSPRSEAEMFLPEPLATYVDRAGGLKWRFLGRGAAQMIVPTEDETTTVRLLKIPAGQPVPEHSHRGTELTLVLDGSFTDEVSTFGPGDVEIADGTLTHTPRATEGKDCICLAVTDAPLKFSSLHMRLFQRLFKI</sequence>
<evidence type="ECO:0000313" key="2">
    <source>
        <dbReference type="EMBL" id="RDJ03032.1"/>
    </source>
</evidence>
<dbReference type="InterPro" id="IPR014710">
    <property type="entry name" value="RmlC-like_jellyroll"/>
</dbReference>
<dbReference type="AlphaFoldDB" id="A0A370KFV5"/>